<evidence type="ECO:0000313" key="1">
    <source>
        <dbReference type="EMBL" id="MCG8147135.1"/>
    </source>
</evidence>
<comment type="caution">
    <text evidence="1">The sequence shown here is derived from an EMBL/GenBank/DDBJ whole genome shotgun (WGS) entry which is preliminary data.</text>
</comment>
<protein>
    <submittedName>
        <fullName evidence="1">Uncharacterized protein</fullName>
    </submittedName>
</protein>
<dbReference type="RefSeq" id="WP_239741613.1">
    <property type="nucleotide sequence ID" value="NZ_JACSYB010000001.1"/>
</dbReference>
<organism evidence="1 2">
    <name type="scientific">Moraxella tetraodonis</name>
    <dbReference type="NCBI Taxonomy" id="2767221"/>
    <lineage>
        <taxon>Bacteria</taxon>
        <taxon>Pseudomonadati</taxon>
        <taxon>Pseudomonadota</taxon>
        <taxon>Gammaproteobacteria</taxon>
        <taxon>Moraxellales</taxon>
        <taxon>Moraxellaceae</taxon>
        <taxon>Moraxella</taxon>
    </lineage>
</organism>
<gene>
    <name evidence="1" type="ORF">H9W84_03210</name>
</gene>
<name>A0A9X2A0X9_9GAMM</name>
<dbReference type="EMBL" id="JACSYB010000001">
    <property type="protein sequence ID" value="MCG8147135.1"/>
    <property type="molecule type" value="Genomic_DNA"/>
</dbReference>
<reference evidence="1" key="1">
    <citation type="submission" date="2021-08" db="EMBL/GenBank/DDBJ databases">
        <title>Complete genome sequence of Moraxella sp strain PS-22.</title>
        <authorList>
            <person name="Das S.K."/>
        </authorList>
    </citation>
    <scope>NUCLEOTIDE SEQUENCE</scope>
    <source>
        <strain evidence="1">PS-22</strain>
    </source>
</reference>
<evidence type="ECO:0000313" key="2">
    <source>
        <dbReference type="Proteomes" id="UP001139238"/>
    </source>
</evidence>
<sequence length="107" mass="12722">MSILLNYFKQLNNRKIVYTLYLLKLINPQIIIQADQEYLISKLKELNLNSDELETIKNTIDNFLINDEIVYGDGSLSYKIFCSLMFLKFYCPYTHIVKEIKNYHKST</sequence>
<dbReference type="Proteomes" id="UP001139238">
    <property type="component" value="Unassembled WGS sequence"/>
</dbReference>
<keyword evidence="2" id="KW-1185">Reference proteome</keyword>
<dbReference type="AlphaFoldDB" id="A0A9X2A0X9"/>
<accession>A0A9X2A0X9</accession>
<proteinExistence type="predicted"/>